<evidence type="ECO:0000313" key="6">
    <source>
        <dbReference type="Proteomes" id="UP000247810"/>
    </source>
</evidence>
<evidence type="ECO:0000256" key="2">
    <source>
        <dbReference type="ARBA" id="ARBA00023125"/>
    </source>
</evidence>
<protein>
    <submittedName>
        <fullName evidence="5">C6 zinc finger domain protein</fullName>
    </submittedName>
</protein>
<sequence>MAYDPSLVSNTTTLVNSGVSEADVSLDETLATQGSPSQIYNISNTAFHHHYNVSTADNNTQLYRVENNSLWSRKPDLSVHAGADKTGPTVAVCKFLHFSRSTRIGLGDPEDVHRINYEDLVAQDTWHAKYRWHMPEQSSFSQQGRSFMWTRTHSIGVENTKVHKLSNRNFKLIDELSGKIVAVFTSTALKFKQTGKLQIYVDYGREFDVMVLITVLALYEKARRRREAAAASGGGGGGIHDMFSDSCDELRPSCSNCSKRLSNCEYDSSASLLWTNEESPQSSKKSAVGTPPQSDSSLAATANSLGILGKWGGDYGAPQTVPSLNLTDLELMMQWCNSTYKSVSRGDHIDYIWRDRVPEEALTHPFLMHGLLAISALHLARTRPDPQSPAYISTAVAHQNQALALFREQLCNINSSNAKAMFAFASIVVLYTFGFPHLPQSADPWACVDDMIQVHMLARGVQQVLHEATPTIRNGDWAVVFDFKRSQNSPPEDVRLALQRLHDVNSTRGTQDPTHDTAVYQHAIETLAEMRAAVNDGLASVSAAFKWVIGQDPKFIDLLRERQPFALVLFAHHSAFFHGLRDIWYIDTWGIRVTKAVWQVLDEQWRPLLDKPMLDVFGDTHPVDV</sequence>
<dbReference type="PANTHER" id="PTHR47784:SF5">
    <property type="entry name" value="STEROL UPTAKE CONTROL PROTEIN 2"/>
    <property type="match status" value="1"/>
</dbReference>
<evidence type="ECO:0000256" key="3">
    <source>
        <dbReference type="ARBA" id="ARBA00023163"/>
    </source>
</evidence>
<accession>A0A319CZ97</accession>
<name>A0A319CZ97_9EURO</name>
<dbReference type="InterPro" id="IPR053157">
    <property type="entry name" value="Sterol_Uptake_Regulator"/>
</dbReference>
<keyword evidence="1" id="KW-0805">Transcription regulation</keyword>
<dbReference type="VEuPathDB" id="FungiDB:BO71DRAFT_334630"/>
<dbReference type="STRING" id="1448320.A0A319CZ97"/>
<organism evidence="5 6">
    <name type="scientific">Aspergillus ellipticus CBS 707.79</name>
    <dbReference type="NCBI Taxonomy" id="1448320"/>
    <lineage>
        <taxon>Eukaryota</taxon>
        <taxon>Fungi</taxon>
        <taxon>Dikarya</taxon>
        <taxon>Ascomycota</taxon>
        <taxon>Pezizomycotina</taxon>
        <taxon>Eurotiomycetes</taxon>
        <taxon>Eurotiomycetidae</taxon>
        <taxon>Eurotiales</taxon>
        <taxon>Aspergillaceae</taxon>
        <taxon>Aspergillus</taxon>
        <taxon>Aspergillus subgen. Circumdati</taxon>
    </lineage>
</organism>
<evidence type="ECO:0000256" key="4">
    <source>
        <dbReference type="ARBA" id="ARBA00023242"/>
    </source>
</evidence>
<dbReference type="AlphaFoldDB" id="A0A319CZ97"/>
<evidence type="ECO:0000313" key="5">
    <source>
        <dbReference type="EMBL" id="PYH90374.1"/>
    </source>
</evidence>
<dbReference type="InterPro" id="IPR001138">
    <property type="entry name" value="Zn2Cys6_DnaBD"/>
</dbReference>
<evidence type="ECO:0000256" key="1">
    <source>
        <dbReference type="ARBA" id="ARBA00023015"/>
    </source>
</evidence>
<dbReference type="CDD" id="cd00067">
    <property type="entry name" value="GAL4"/>
    <property type="match status" value="1"/>
</dbReference>
<keyword evidence="4" id="KW-0539">Nucleus</keyword>
<dbReference type="GO" id="GO:0001228">
    <property type="term" value="F:DNA-binding transcription activator activity, RNA polymerase II-specific"/>
    <property type="evidence" value="ECO:0007669"/>
    <property type="project" value="TreeGrafter"/>
</dbReference>
<reference evidence="5 6" key="1">
    <citation type="submission" date="2018-02" db="EMBL/GenBank/DDBJ databases">
        <title>The genomes of Aspergillus section Nigri reveals drivers in fungal speciation.</title>
        <authorList>
            <consortium name="DOE Joint Genome Institute"/>
            <person name="Vesth T.C."/>
            <person name="Nybo J."/>
            <person name="Theobald S."/>
            <person name="Brandl J."/>
            <person name="Frisvad J.C."/>
            <person name="Nielsen K.F."/>
            <person name="Lyhne E.K."/>
            <person name="Kogle M.E."/>
            <person name="Kuo A."/>
            <person name="Riley R."/>
            <person name="Clum A."/>
            <person name="Nolan M."/>
            <person name="Lipzen A."/>
            <person name="Salamov A."/>
            <person name="Henrissat B."/>
            <person name="Wiebenga A."/>
            <person name="De vries R.P."/>
            <person name="Grigoriev I.V."/>
            <person name="Mortensen U.H."/>
            <person name="Andersen M.R."/>
            <person name="Baker S.E."/>
        </authorList>
    </citation>
    <scope>NUCLEOTIDE SEQUENCE [LARGE SCALE GENOMIC DNA]</scope>
    <source>
        <strain evidence="5 6">CBS 707.79</strain>
    </source>
</reference>
<dbReference type="Pfam" id="PF11951">
    <property type="entry name" value="Fungal_trans_2"/>
    <property type="match status" value="1"/>
</dbReference>
<keyword evidence="2" id="KW-0238">DNA-binding</keyword>
<dbReference type="PANTHER" id="PTHR47784">
    <property type="entry name" value="STEROL UPTAKE CONTROL PROTEIN 2"/>
    <property type="match status" value="1"/>
</dbReference>
<dbReference type="InterPro" id="IPR036864">
    <property type="entry name" value="Zn2-C6_fun-type_DNA-bd_sf"/>
</dbReference>
<proteinExistence type="predicted"/>
<gene>
    <name evidence="5" type="ORF">BO71DRAFT_334630</name>
</gene>
<dbReference type="Proteomes" id="UP000247810">
    <property type="component" value="Unassembled WGS sequence"/>
</dbReference>
<keyword evidence="3" id="KW-0804">Transcription</keyword>
<keyword evidence="6" id="KW-1185">Reference proteome</keyword>
<dbReference type="EMBL" id="KZ825985">
    <property type="protein sequence ID" value="PYH90374.1"/>
    <property type="molecule type" value="Genomic_DNA"/>
</dbReference>
<dbReference type="GO" id="GO:0008270">
    <property type="term" value="F:zinc ion binding"/>
    <property type="evidence" value="ECO:0007669"/>
    <property type="project" value="InterPro"/>
</dbReference>
<dbReference type="OrthoDB" id="4937900at2759"/>
<dbReference type="GO" id="GO:0003677">
    <property type="term" value="F:DNA binding"/>
    <property type="evidence" value="ECO:0007669"/>
    <property type="project" value="UniProtKB-KW"/>
</dbReference>
<dbReference type="InterPro" id="IPR021858">
    <property type="entry name" value="Fun_TF"/>
</dbReference>
<dbReference type="Gene3D" id="4.10.240.10">
    <property type="entry name" value="Zn(2)-C6 fungal-type DNA-binding domain"/>
    <property type="match status" value="1"/>
</dbReference>